<keyword evidence="6" id="KW-1185">Reference proteome</keyword>
<sequence length="430" mass="45067">MRISKGLRLAVVAGLLASAAACGGSGDSGGGSGSGGKVELTLLSHYSDGPSKDGLDKMIAQWNKDNPKIQVKAQVVKFDDLLTTMTVRQTGGRGADIVSAYGLWGGQLMKANVVAKVPDDIATKIKAEYSPAALGAVTTGDTLLGYPTELNTYVLFYNKKILAAAGITKPPTTWAELADDAKKTVKRDAKGNIQVEGLSLIQDGDNKSVHPFLSLLDSAGGKFLGADGTPQFDNDQGKAALKFEGDLAAAKASNTSISPTKQFRSGGVAMALQAGWWIGSLKTQMKDKYASDVGVTAIPGPTPGSKGSLAYGFFMGVNQRSKHADEAWKFLTWMNEHKASGGDVTETGKWLADQGLIPPRTADQAEYKKSLSDPNLAPIYDAATYAMAEPNQPGAYEAKTGLHNAIMTVLADGKNPDDALAQAAKAVKPQ</sequence>
<dbReference type="PANTHER" id="PTHR30061">
    <property type="entry name" value="MALTOSE-BINDING PERIPLASMIC PROTEIN"/>
    <property type="match status" value="1"/>
</dbReference>
<protein>
    <submittedName>
        <fullName evidence="5">Carbohydrate ABC transporter substrate-binding protein (CUT1 family)</fullName>
    </submittedName>
</protein>
<dbReference type="PROSITE" id="PS51257">
    <property type="entry name" value="PROKAR_LIPOPROTEIN"/>
    <property type="match status" value="1"/>
</dbReference>
<accession>A0A4Q7W2U9</accession>
<comment type="caution">
    <text evidence="5">The sequence shown here is derived from an EMBL/GenBank/DDBJ whole genome shotgun (WGS) entry which is preliminary data.</text>
</comment>
<name>A0A4Q7W2U9_9ACTN</name>
<evidence type="ECO:0000313" key="5">
    <source>
        <dbReference type="EMBL" id="RZU03305.1"/>
    </source>
</evidence>
<evidence type="ECO:0000313" key="6">
    <source>
        <dbReference type="Proteomes" id="UP000292027"/>
    </source>
</evidence>
<dbReference type="GO" id="GO:0015768">
    <property type="term" value="P:maltose transport"/>
    <property type="evidence" value="ECO:0007669"/>
    <property type="project" value="TreeGrafter"/>
</dbReference>
<evidence type="ECO:0000256" key="4">
    <source>
        <dbReference type="SAM" id="SignalP"/>
    </source>
</evidence>
<reference evidence="5 6" key="1">
    <citation type="journal article" date="2015" name="Stand. Genomic Sci.">
        <title>Genomic Encyclopedia of Bacterial and Archaeal Type Strains, Phase III: the genomes of soil and plant-associated and newly described type strains.</title>
        <authorList>
            <person name="Whitman W.B."/>
            <person name="Woyke T."/>
            <person name="Klenk H.P."/>
            <person name="Zhou Y."/>
            <person name="Lilburn T.G."/>
            <person name="Beck B.J."/>
            <person name="De Vos P."/>
            <person name="Vandamme P."/>
            <person name="Eisen J.A."/>
            <person name="Garrity G."/>
            <person name="Hugenholtz P."/>
            <person name="Kyrpides N.C."/>
        </authorList>
    </citation>
    <scope>NUCLEOTIDE SEQUENCE [LARGE SCALE GENOMIC DNA]</scope>
    <source>
        <strain evidence="5 6">VKM Ac-2540</strain>
    </source>
</reference>
<dbReference type="RefSeq" id="WP_130448799.1">
    <property type="nucleotide sequence ID" value="NZ_SHKR01000017.1"/>
</dbReference>
<dbReference type="InterPro" id="IPR006059">
    <property type="entry name" value="SBP"/>
</dbReference>
<dbReference type="EMBL" id="SHKR01000017">
    <property type="protein sequence ID" value="RZU03305.1"/>
    <property type="molecule type" value="Genomic_DNA"/>
</dbReference>
<dbReference type="Pfam" id="PF01547">
    <property type="entry name" value="SBP_bac_1"/>
    <property type="match status" value="1"/>
</dbReference>
<dbReference type="GO" id="GO:0042956">
    <property type="term" value="P:maltodextrin transmembrane transport"/>
    <property type="evidence" value="ECO:0007669"/>
    <property type="project" value="TreeGrafter"/>
</dbReference>
<dbReference type="SUPFAM" id="SSF53850">
    <property type="entry name" value="Periplasmic binding protein-like II"/>
    <property type="match status" value="1"/>
</dbReference>
<feature type="chain" id="PRO_5038503849" evidence="4">
    <location>
        <begin position="24"/>
        <end position="430"/>
    </location>
</feature>
<dbReference type="PANTHER" id="PTHR30061:SF50">
    <property type="entry name" value="MALTOSE_MALTODEXTRIN-BINDING PERIPLASMIC PROTEIN"/>
    <property type="match status" value="1"/>
</dbReference>
<evidence type="ECO:0000256" key="2">
    <source>
        <dbReference type="ARBA" id="ARBA00022448"/>
    </source>
</evidence>
<dbReference type="GO" id="GO:0055052">
    <property type="term" value="C:ATP-binding cassette (ABC) transporter complex, substrate-binding subunit-containing"/>
    <property type="evidence" value="ECO:0007669"/>
    <property type="project" value="TreeGrafter"/>
</dbReference>
<feature type="signal peptide" evidence="4">
    <location>
        <begin position="1"/>
        <end position="23"/>
    </location>
</feature>
<dbReference type="OrthoDB" id="4289620at2"/>
<evidence type="ECO:0000256" key="3">
    <source>
        <dbReference type="ARBA" id="ARBA00022729"/>
    </source>
</evidence>
<gene>
    <name evidence="5" type="ORF">EV645_7331</name>
</gene>
<comment type="similarity">
    <text evidence="1">Belongs to the bacterial solute-binding protein 1 family.</text>
</comment>
<dbReference type="GO" id="GO:1901982">
    <property type="term" value="F:maltose binding"/>
    <property type="evidence" value="ECO:0007669"/>
    <property type="project" value="TreeGrafter"/>
</dbReference>
<dbReference type="AlphaFoldDB" id="A0A4Q7W2U9"/>
<dbReference type="Proteomes" id="UP000292027">
    <property type="component" value="Unassembled WGS sequence"/>
</dbReference>
<keyword evidence="2" id="KW-0813">Transport</keyword>
<organism evidence="5 6">
    <name type="scientific">Kribbella rubisoli</name>
    <dbReference type="NCBI Taxonomy" id="3075929"/>
    <lineage>
        <taxon>Bacteria</taxon>
        <taxon>Bacillati</taxon>
        <taxon>Actinomycetota</taxon>
        <taxon>Actinomycetes</taxon>
        <taxon>Propionibacteriales</taxon>
        <taxon>Kribbellaceae</taxon>
        <taxon>Kribbella</taxon>
    </lineage>
</organism>
<dbReference type="Gene3D" id="3.40.190.10">
    <property type="entry name" value="Periplasmic binding protein-like II"/>
    <property type="match status" value="1"/>
</dbReference>
<evidence type="ECO:0000256" key="1">
    <source>
        <dbReference type="ARBA" id="ARBA00008520"/>
    </source>
</evidence>
<proteinExistence type="inferred from homology"/>
<keyword evidence="3 4" id="KW-0732">Signal</keyword>